<protein>
    <submittedName>
        <fullName evidence="2">Uncharacterized protein DUF853</fullName>
    </submittedName>
</protein>
<dbReference type="InterPro" id="IPR027417">
    <property type="entry name" value="P-loop_NTPase"/>
</dbReference>
<dbReference type="AlphaFoldDB" id="A0A286ICD2"/>
<dbReference type="SUPFAM" id="SSF52540">
    <property type="entry name" value="P-loop containing nucleoside triphosphate hydrolases"/>
    <property type="match status" value="1"/>
</dbReference>
<feature type="region of interest" description="Disordered" evidence="1">
    <location>
        <begin position="126"/>
        <end position="146"/>
    </location>
</feature>
<organism evidence="2 3">
    <name type="scientific">Hoeflea halophila</name>
    <dbReference type="NCBI Taxonomy" id="714899"/>
    <lineage>
        <taxon>Bacteria</taxon>
        <taxon>Pseudomonadati</taxon>
        <taxon>Pseudomonadota</taxon>
        <taxon>Alphaproteobacteria</taxon>
        <taxon>Hyphomicrobiales</taxon>
        <taxon>Rhizobiaceae</taxon>
        <taxon>Hoeflea</taxon>
    </lineage>
</organism>
<dbReference type="EMBL" id="OCPC01000003">
    <property type="protein sequence ID" value="SOE17788.1"/>
    <property type="molecule type" value="Genomic_DNA"/>
</dbReference>
<dbReference type="PANTHER" id="PTHR42957">
    <property type="entry name" value="HELICASE MJ1565-RELATED"/>
    <property type="match status" value="1"/>
</dbReference>
<dbReference type="Proteomes" id="UP000219465">
    <property type="component" value="Unassembled WGS sequence"/>
</dbReference>
<dbReference type="RefSeq" id="WP_143439045.1">
    <property type="nucleotide sequence ID" value="NZ_OCPC01000003.1"/>
</dbReference>
<keyword evidence="3" id="KW-1185">Reference proteome</keyword>
<dbReference type="Gene3D" id="3.40.50.300">
    <property type="entry name" value="P-loop containing nucleotide triphosphate hydrolases"/>
    <property type="match status" value="1"/>
</dbReference>
<evidence type="ECO:0000313" key="3">
    <source>
        <dbReference type="Proteomes" id="UP000219465"/>
    </source>
</evidence>
<evidence type="ECO:0000256" key="1">
    <source>
        <dbReference type="SAM" id="MobiDB-lite"/>
    </source>
</evidence>
<feature type="non-terminal residue" evidence="2">
    <location>
        <position position="1"/>
    </location>
</feature>
<dbReference type="PANTHER" id="PTHR42957:SF1">
    <property type="entry name" value="HELICASE MJ1565-RELATED"/>
    <property type="match status" value="1"/>
</dbReference>
<name>A0A286ICD2_9HYPH</name>
<dbReference type="InterPro" id="IPR008571">
    <property type="entry name" value="HerA-like"/>
</dbReference>
<gene>
    <name evidence="2" type="ORF">SAMN05877838_2691</name>
</gene>
<reference evidence="3" key="1">
    <citation type="submission" date="2017-08" db="EMBL/GenBank/DDBJ databases">
        <authorList>
            <person name="Varghese N."/>
            <person name="Submissions S."/>
        </authorList>
    </citation>
    <scope>NUCLEOTIDE SEQUENCE [LARGE SCALE GENOMIC DNA]</scope>
    <source>
        <strain evidence="3">KCTC 23107</strain>
    </source>
</reference>
<sequence length="146" mass="15761">NSIAFEIVTEFGCAHDGLLASNLGKKASTNLGAIHDAFGLIAKEGRKYGLTTVIATQRPRDVPQDVLSQLGALFVHRLTNDRDRETIERACGDLDRSAAAFIPSLSQGEAIIVGPDLPAPLPIRMKAPEKGQQPESHGPNYQKFWG</sequence>
<dbReference type="OrthoDB" id="9806951at2"/>
<evidence type="ECO:0000313" key="2">
    <source>
        <dbReference type="EMBL" id="SOE17788.1"/>
    </source>
</evidence>
<proteinExistence type="predicted"/>
<accession>A0A286ICD2</accession>